<dbReference type="InterPro" id="IPR016208">
    <property type="entry name" value="Ald_Oxase/xanthine_DH-like"/>
</dbReference>
<keyword evidence="5" id="KW-0274">FAD</keyword>
<keyword evidence="8" id="KW-0411">Iron-sulfur</keyword>
<reference evidence="11" key="1">
    <citation type="submission" date="2020-06" db="EMBL/GenBank/DDBJ databases">
        <title>Legume-microbial interactions unlock mineral nutrients during tropical forest succession.</title>
        <authorList>
            <person name="Epihov D.Z."/>
        </authorList>
    </citation>
    <scope>NUCLEOTIDE SEQUENCE [LARGE SCALE GENOMIC DNA]</scope>
    <source>
        <strain evidence="11">Pan2503</strain>
    </source>
</reference>
<evidence type="ECO:0000256" key="2">
    <source>
        <dbReference type="ARBA" id="ARBA00006849"/>
    </source>
</evidence>
<dbReference type="InterPro" id="IPR037165">
    <property type="entry name" value="AldOxase/xan_DH_Mopterin-bd_sf"/>
</dbReference>
<gene>
    <name evidence="11" type="ORF">HRJ53_03205</name>
</gene>
<feature type="non-terminal residue" evidence="11">
    <location>
        <position position="392"/>
    </location>
</feature>
<dbReference type="SUPFAM" id="SSF54665">
    <property type="entry name" value="CO dehydrogenase molybdoprotein N-domain-like"/>
    <property type="match status" value="1"/>
</dbReference>
<dbReference type="Gene3D" id="3.30.365.10">
    <property type="entry name" value="Aldehyde oxidase/xanthine dehydrogenase, molybdopterin binding domain"/>
    <property type="match status" value="2"/>
</dbReference>
<evidence type="ECO:0000256" key="7">
    <source>
        <dbReference type="ARBA" id="ARBA00023004"/>
    </source>
</evidence>
<evidence type="ECO:0000259" key="10">
    <source>
        <dbReference type="SMART" id="SM01008"/>
    </source>
</evidence>
<evidence type="ECO:0000256" key="3">
    <source>
        <dbReference type="ARBA" id="ARBA00022630"/>
    </source>
</evidence>
<dbReference type="GO" id="GO:0016491">
    <property type="term" value="F:oxidoreductase activity"/>
    <property type="evidence" value="ECO:0007669"/>
    <property type="project" value="UniProtKB-KW"/>
</dbReference>
<dbReference type="InterPro" id="IPR000674">
    <property type="entry name" value="Ald_Oxase/Xan_DH_a/b"/>
</dbReference>
<dbReference type="Proteomes" id="UP000567293">
    <property type="component" value="Unassembled WGS sequence"/>
</dbReference>
<dbReference type="GO" id="GO:0005506">
    <property type="term" value="F:iron ion binding"/>
    <property type="evidence" value="ECO:0007669"/>
    <property type="project" value="InterPro"/>
</dbReference>
<comment type="cofactor">
    <cofactor evidence="9">
        <name>Mo-molybdopterin cytosine dinucleotide</name>
        <dbReference type="ChEBI" id="CHEBI:71308"/>
    </cofactor>
</comment>
<evidence type="ECO:0000313" key="11">
    <source>
        <dbReference type="EMBL" id="MBA0083981.1"/>
    </source>
</evidence>
<protein>
    <submittedName>
        <fullName evidence="11">Molybdopterin-dependent oxidoreductase</fullName>
    </submittedName>
</protein>
<sequence>MGNFGGSRLIAHESARGHVSGFALYTDDLAARFPGTLHAWPVVAPSAHGIVLSLDFGAALAEPGVSTILTADDVPGEGNCGASRHDEPLFPSEFRYHQQPLVWVLGETLDAARRGAARVGVVSESRPAVLTIEQAIARESFFGPPISLRRGNAASALACSPHRIDGEIAMGGQEHFYLETQNALAWVDETGGIRAHSSTQHPSETQEIIARVLGLPRHMVGVECLRMGGAFGGKESQASLWAAVAALGAWKTKRPVRVRLSRALDMALTGKRHPFFARFEAGFDDDGHILALRAALYSDGGWSLDLSEPVMGRALFHLDNCYFLPALEATGLICRTNKTSQTAFRGFGGPQGMLVIEDILDRIARSLSLPTDQVRERNFYREGQTTHYGQTV</sequence>
<evidence type="ECO:0000256" key="8">
    <source>
        <dbReference type="ARBA" id="ARBA00023014"/>
    </source>
</evidence>
<dbReference type="PANTHER" id="PTHR45444">
    <property type="entry name" value="XANTHINE DEHYDROGENASE"/>
    <property type="match status" value="1"/>
</dbReference>
<evidence type="ECO:0000256" key="5">
    <source>
        <dbReference type="ARBA" id="ARBA00022827"/>
    </source>
</evidence>
<keyword evidence="4" id="KW-0479">Metal-binding</keyword>
<dbReference type="PANTHER" id="PTHR45444:SF3">
    <property type="entry name" value="XANTHINE DEHYDROGENASE"/>
    <property type="match status" value="1"/>
</dbReference>
<dbReference type="Gene3D" id="3.90.1170.50">
    <property type="entry name" value="Aldehyde oxidase/xanthine dehydrogenase, a/b hammerhead"/>
    <property type="match status" value="1"/>
</dbReference>
<comment type="caution">
    <text evidence="11">The sequence shown here is derived from an EMBL/GenBank/DDBJ whole genome shotgun (WGS) entry which is preliminary data.</text>
</comment>
<keyword evidence="12" id="KW-1185">Reference proteome</keyword>
<evidence type="ECO:0000256" key="4">
    <source>
        <dbReference type="ARBA" id="ARBA00022723"/>
    </source>
</evidence>
<dbReference type="EMBL" id="JACDQQ010000314">
    <property type="protein sequence ID" value="MBA0083981.1"/>
    <property type="molecule type" value="Genomic_DNA"/>
</dbReference>
<keyword evidence="7" id="KW-0408">Iron</keyword>
<dbReference type="GO" id="GO:0051536">
    <property type="term" value="F:iron-sulfur cluster binding"/>
    <property type="evidence" value="ECO:0007669"/>
    <property type="project" value="UniProtKB-KW"/>
</dbReference>
<dbReference type="FunFam" id="3.30.365.10:FF:000001">
    <property type="entry name" value="Xanthine dehydrogenase oxidase"/>
    <property type="match status" value="1"/>
</dbReference>
<accession>A0A7V8NMD2</accession>
<keyword evidence="3" id="KW-0285">Flavoprotein</keyword>
<comment type="similarity">
    <text evidence="2">Belongs to the xanthine dehydrogenase family.</text>
</comment>
<dbReference type="Pfam" id="PF01315">
    <property type="entry name" value="Ald_Xan_dh_C"/>
    <property type="match status" value="1"/>
</dbReference>
<evidence type="ECO:0000256" key="6">
    <source>
        <dbReference type="ARBA" id="ARBA00023002"/>
    </source>
</evidence>
<evidence type="ECO:0000313" key="12">
    <source>
        <dbReference type="Proteomes" id="UP000567293"/>
    </source>
</evidence>
<dbReference type="AlphaFoldDB" id="A0A7V8NMD2"/>
<dbReference type="SMART" id="SM01008">
    <property type="entry name" value="Ald_Xan_dh_C"/>
    <property type="match status" value="1"/>
</dbReference>
<name>A0A7V8NMD2_9BACT</name>
<evidence type="ECO:0000256" key="1">
    <source>
        <dbReference type="ARBA" id="ARBA00001974"/>
    </source>
</evidence>
<dbReference type="FunFam" id="3.30.365.10:FF:000003">
    <property type="entry name" value="Aldehyde oxidase 1"/>
    <property type="match status" value="1"/>
</dbReference>
<comment type="cofactor">
    <cofactor evidence="1">
        <name>FAD</name>
        <dbReference type="ChEBI" id="CHEBI:57692"/>
    </cofactor>
</comment>
<dbReference type="SUPFAM" id="SSF56003">
    <property type="entry name" value="Molybdenum cofactor-binding domain"/>
    <property type="match status" value="1"/>
</dbReference>
<dbReference type="InterPro" id="IPR008274">
    <property type="entry name" value="AldOxase/xan_DH_MoCoBD1"/>
</dbReference>
<dbReference type="Pfam" id="PF02738">
    <property type="entry name" value="MoCoBD_1"/>
    <property type="match status" value="1"/>
</dbReference>
<keyword evidence="6" id="KW-0560">Oxidoreductase</keyword>
<dbReference type="InterPro" id="IPR036856">
    <property type="entry name" value="Ald_Oxase/Xan_DH_a/b_sf"/>
</dbReference>
<evidence type="ECO:0000256" key="9">
    <source>
        <dbReference type="ARBA" id="ARBA00053029"/>
    </source>
</evidence>
<organism evidence="11 12">
    <name type="scientific">Candidatus Acidiferrum panamense</name>
    <dbReference type="NCBI Taxonomy" id="2741543"/>
    <lineage>
        <taxon>Bacteria</taxon>
        <taxon>Pseudomonadati</taxon>
        <taxon>Acidobacteriota</taxon>
        <taxon>Terriglobia</taxon>
        <taxon>Candidatus Acidiferrales</taxon>
        <taxon>Candidatus Acidiferrum</taxon>
    </lineage>
</organism>
<feature type="domain" description="Aldehyde oxidase/xanthine dehydrogenase a/b hammerhead" evidence="10">
    <location>
        <begin position="20"/>
        <end position="127"/>
    </location>
</feature>
<proteinExistence type="inferred from homology"/>